<organism evidence="1 2">
    <name type="scientific">Elaeophora elaphi</name>
    <dbReference type="NCBI Taxonomy" id="1147741"/>
    <lineage>
        <taxon>Eukaryota</taxon>
        <taxon>Metazoa</taxon>
        <taxon>Ecdysozoa</taxon>
        <taxon>Nematoda</taxon>
        <taxon>Chromadorea</taxon>
        <taxon>Rhabditida</taxon>
        <taxon>Spirurina</taxon>
        <taxon>Spiruromorpha</taxon>
        <taxon>Filarioidea</taxon>
        <taxon>Onchocercidae</taxon>
        <taxon>Elaeophora</taxon>
    </lineage>
</organism>
<name>A0A0R3RIY8_9BILA</name>
<keyword evidence="1" id="KW-1185">Reference proteome</keyword>
<sequence length="76" mass="8714">MLGTARGVSLGLGKINLAALDPSLHHRDGYLKARRKQEKTRRKVIKKKHVHIEVNLLRYFLSICAQLLSTKSYCNR</sequence>
<dbReference type="AlphaFoldDB" id="A0A0R3RIY8"/>
<reference evidence="2" key="1">
    <citation type="submission" date="2017-02" db="UniProtKB">
        <authorList>
            <consortium name="WormBaseParasite"/>
        </authorList>
    </citation>
    <scope>IDENTIFICATION</scope>
</reference>
<dbReference type="WBParaSite" id="EEL_0000144601-mRNA-1">
    <property type="protein sequence ID" value="EEL_0000144601-mRNA-1"/>
    <property type="gene ID" value="EEL_0000144601"/>
</dbReference>
<protein>
    <submittedName>
        <fullName evidence="2">Transposase</fullName>
    </submittedName>
</protein>
<dbReference type="Proteomes" id="UP000050640">
    <property type="component" value="Unplaced"/>
</dbReference>
<proteinExistence type="predicted"/>
<evidence type="ECO:0000313" key="2">
    <source>
        <dbReference type="WBParaSite" id="EEL_0000144601-mRNA-1"/>
    </source>
</evidence>
<accession>A0A0R3RIY8</accession>
<evidence type="ECO:0000313" key="1">
    <source>
        <dbReference type="Proteomes" id="UP000050640"/>
    </source>
</evidence>